<dbReference type="AlphaFoldDB" id="A0A8J3QWX3"/>
<protein>
    <submittedName>
        <fullName evidence="1">Uncharacterized protein</fullName>
    </submittedName>
</protein>
<dbReference type="Proteomes" id="UP000642748">
    <property type="component" value="Unassembled WGS sequence"/>
</dbReference>
<dbReference type="RefSeq" id="WP_203921584.1">
    <property type="nucleotide sequence ID" value="NZ_BONZ01000062.1"/>
</dbReference>
<evidence type="ECO:0000313" key="1">
    <source>
        <dbReference type="EMBL" id="GIH18046.1"/>
    </source>
</evidence>
<comment type="caution">
    <text evidence="1">The sequence shown here is derived from an EMBL/GenBank/DDBJ whole genome shotgun (WGS) entry which is preliminary data.</text>
</comment>
<organism evidence="1 2">
    <name type="scientific">Rugosimonospora africana</name>
    <dbReference type="NCBI Taxonomy" id="556532"/>
    <lineage>
        <taxon>Bacteria</taxon>
        <taxon>Bacillati</taxon>
        <taxon>Actinomycetota</taxon>
        <taxon>Actinomycetes</taxon>
        <taxon>Micromonosporales</taxon>
        <taxon>Micromonosporaceae</taxon>
        <taxon>Rugosimonospora</taxon>
    </lineage>
</organism>
<keyword evidence="2" id="KW-1185">Reference proteome</keyword>
<name>A0A8J3QWX3_9ACTN</name>
<proteinExistence type="predicted"/>
<reference evidence="1" key="1">
    <citation type="submission" date="2021-01" db="EMBL/GenBank/DDBJ databases">
        <title>Whole genome shotgun sequence of Rugosimonospora africana NBRC 104875.</title>
        <authorList>
            <person name="Komaki H."/>
            <person name="Tamura T."/>
        </authorList>
    </citation>
    <scope>NUCLEOTIDE SEQUENCE</scope>
    <source>
        <strain evidence="1">NBRC 104875</strain>
    </source>
</reference>
<accession>A0A8J3QWX3</accession>
<dbReference type="EMBL" id="BONZ01000062">
    <property type="protein sequence ID" value="GIH18046.1"/>
    <property type="molecule type" value="Genomic_DNA"/>
</dbReference>
<evidence type="ECO:0000313" key="2">
    <source>
        <dbReference type="Proteomes" id="UP000642748"/>
    </source>
</evidence>
<gene>
    <name evidence="1" type="ORF">Raf01_62180</name>
</gene>
<sequence length="98" mass="10122">MPSFLPPDDVRFELSDGKPVLRVAAPAPDPATADRWSLFVRATMCVLDGPGEDGYLLARLGAGGDAAPTGWDDAVHRAGGCLVVFGGEPGGELFVGLL</sequence>